<gene>
    <name evidence="2" type="ORF">CL55_00008890</name>
</gene>
<dbReference type="InterPro" id="IPR001387">
    <property type="entry name" value="Cro/C1-type_HTH"/>
</dbReference>
<name>A0A0E3ZM01_9BURK</name>
<dbReference type="RefSeq" id="WP_046330051.1">
    <property type="nucleotide sequence ID" value="NZ_CP007501.1"/>
</dbReference>
<organism evidence="2 3">
    <name type="scientific">Polynucleobacter duraquae</name>
    <dbReference type="NCBI Taxonomy" id="1835254"/>
    <lineage>
        <taxon>Bacteria</taxon>
        <taxon>Pseudomonadati</taxon>
        <taxon>Pseudomonadota</taxon>
        <taxon>Betaproteobacteria</taxon>
        <taxon>Burkholderiales</taxon>
        <taxon>Burkholderiaceae</taxon>
        <taxon>Polynucleobacter</taxon>
    </lineage>
</organism>
<evidence type="ECO:0000259" key="1">
    <source>
        <dbReference type="SMART" id="SM00530"/>
    </source>
</evidence>
<dbReference type="AlphaFoldDB" id="A0A0E3ZM01"/>
<sequence length="87" mass="10070">MFLTPKPKVVIVILKEVLKAAREERGLRYEELAEAVCLKKWHIKELEEADTFLTFYTMAIKIQAAKRVAIYLGLSEHQFLSTNEEMG</sequence>
<evidence type="ECO:0000313" key="2">
    <source>
        <dbReference type="EMBL" id="AKD25222.1"/>
    </source>
</evidence>
<dbReference type="HOGENOM" id="CLU_2480700_0_0_4"/>
<dbReference type="SMART" id="SM00530">
    <property type="entry name" value="HTH_XRE"/>
    <property type="match status" value="1"/>
</dbReference>
<dbReference type="PATRIC" id="fig|576611.7.peg.904"/>
<reference evidence="2 3" key="1">
    <citation type="submission" date="2014-03" db="EMBL/GenBank/DDBJ databases">
        <title>Genome of Polynucleobacter strain MWH-MoK4.</title>
        <authorList>
            <person name="Hahn M.W."/>
        </authorList>
    </citation>
    <scope>NUCLEOTIDE SEQUENCE [LARGE SCALE GENOMIC DNA]</scope>
    <source>
        <strain evidence="2 3">MWH-MoK4</strain>
    </source>
</reference>
<dbReference type="InterPro" id="IPR010982">
    <property type="entry name" value="Lambda_DNA-bd_dom_sf"/>
</dbReference>
<dbReference type="SUPFAM" id="SSF47413">
    <property type="entry name" value="lambda repressor-like DNA-binding domains"/>
    <property type="match status" value="1"/>
</dbReference>
<protein>
    <submittedName>
        <fullName evidence="2">Helix-turn-helix protein</fullName>
    </submittedName>
</protein>
<evidence type="ECO:0000313" key="3">
    <source>
        <dbReference type="Proteomes" id="UP000061135"/>
    </source>
</evidence>
<proteinExistence type="predicted"/>
<dbReference type="Gene3D" id="1.10.260.40">
    <property type="entry name" value="lambda repressor-like DNA-binding domains"/>
    <property type="match status" value="1"/>
</dbReference>
<dbReference type="GO" id="GO:0003677">
    <property type="term" value="F:DNA binding"/>
    <property type="evidence" value="ECO:0007669"/>
    <property type="project" value="InterPro"/>
</dbReference>
<feature type="domain" description="HTH cro/C1-type" evidence="1">
    <location>
        <begin position="17"/>
        <end position="79"/>
    </location>
</feature>
<accession>A0A0E3ZM01</accession>
<keyword evidence="3" id="KW-1185">Reference proteome</keyword>
<dbReference type="EMBL" id="CP007501">
    <property type="protein sequence ID" value="AKD25222.1"/>
    <property type="molecule type" value="Genomic_DNA"/>
</dbReference>
<dbReference type="Pfam" id="PF13413">
    <property type="entry name" value="HTH_25"/>
    <property type="match status" value="1"/>
</dbReference>
<dbReference type="CDD" id="cd00093">
    <property type="entry name" value="HTH_XRE"/>
    <property type="match status" value="1"/>
</dbReference>
<dbReference type="Proteomes" id="UP000061135">
    <property type="component" value="Chromosome"/>
</dbReference>
<dbReference type="KEGG" id="pdq:CL55_00008890"/>